<comment type="caution">
    <text evidence="2">The sequence shown here is derived from an EMBL/GenBank/DDBJ whole genome shotgun (WGS) entry which is preliminary data.</text>
</comment>
<organism evidence="2 3">
    <name type="scientific">Aspergillus pseudoustus</name>
    <dbReference type="NCBI Taxonomy" id="1810923"/>
    <lineage>
        <taxon>Eukaryota</taxon>
        <taxon>Fungi</taxon>
        <taxon>Dikarya</taxon>
        <taxon>Ascomycota</taxon>
        <taxon>Pezizomycotina</taxon>
        <taxon>Eurotiomycetes</taxon>
        <taxon>Eurotiomycetidae</taxon>
        <taxon>Eurotiales</taxon>
        <taxon>Aspergillaceae</taxon>
        <taxon>Aspergillus</taxon>
        <taxon>Aspergillus subgen. Nidulantes</taxon>
    </lineage>
</organism>
<reference evidence="2 3" key="1">
    <citation type="submission" date="2024-07" db="EMBL/GenBank/DDBJ databases">
        <title>Section-level genome sequencing and comparative genomics of Aspergillus sections Usti and Cavernicolus.</title>
        <authorList>
            <consortium name="Lawrence Berkeley National Laboratory"/>
            <person name="Nybo J.L."/>
            <person name="Vesth T.C."/>
            <person name="Theobald S."/>
            <person name="Frisvad J.C."/>
            <person name="Larsen T.O."/>
            <person name="Kjaerboelling I."/>
            <person name="Rothschild-Mancinelli K."/>
            <person name="Lyhne E.K."/>
            <person name="Kogle M.E."/>
            <person name="Barry K."/>
            <person name="Clum A."/>
            <person name="Na H."/>
            <person name="Ledsgaard L."/>
            <person name="Lin J."/>
            <person name="Lipzen A."/>
            <person name="Kuo A."/>
            <person name="Riley R."/>
            <person name="Mondo S."/>
            <person name="Labutti K."/>
            <person name="Haridas S."/>
            <person name="Pangalinan J."/>
            <person name="Salamov A.A."/>
            <person name="Simmons B.A."/>
            <person name="Magnuson J.K."/>
            <person name="Chen J."/>
            <person name="Drula E."/>
            <person name="Henrissat B."/>
            <person name="Wiebenga A."/>
            <person name="Lubbers R.J."/>
            <person name="Gomes A.C."/>
            <person name="Makela M.R."/>
            <person name="Stajich J."/>
            <person name="Grigoriev I.V."/>
            <person name="Mortensen U.H."/>
            <person name="De Vries R.P."/>
            <person name="Baker S.E."/>
            <person name="Andersen M.R."/>
        </authorList>
    </citation>
    <scope>NUCLEOTIDE SEQUENCE [LARGE SCALE GENOMIC DNA]</scope>
    <source>
        <strain evidence="2 3">CBS 123904</strain>
    </source>
</reference>
<sequence>MQFTLATFVTLVAAVAAMPQKTENNVHQSSNKEDLDVLQAKCGDLIVNCCVVVDKDEHNQKGLNLLNNIIPIDSDKASHCSPFSSNSILGLNLAQLLALEPDEKLCNVPGVTYACCDGGKCEEIGSEVNDDEKKRDY</sequence>
<gene>
    <name evidence="2" type="ORF">BJY01DRAFT_248861</name>
</gene>
<feature type="signal peptide" evidence="1">
    <location>
        <begin position="1"/>
        <end position="17"/>
    </location>
</feature>
<evidence type="ECO:0000313" key="2">
    <source>
        <dbReference type="EMBL" id="KAL2842906.1"/>
    </source>
</evidence>
<protein>
    <recommendedName>
        <fullName evidence="4">Hydrophobin</fullName>
    </recommendedName>
</protein>
<evidence type="ECO:0000313" key="3">
    <source>
        <dbReference type="Proteomes" id="UP001610446"/>
    </source>
</evidence>
<dbReference type="EMBL" id="JBFXLU010000095">
    <property type="protein sequence ID" value="KAL2842906.1"/>
    <property type="molecule type" value="Genomic_DNA"/>
</dbReference>
<keyword evidence="1" id="KW-0732">Signal</keyword>
<feature type="chain" id="PRO_5046263752" description="Hydrophobin" evidence="1">
    <location>
        <begin position="18"/>
        <end position="137"/>
    </location>
</feature>
<accession>A0ABR4JSV1</accession>
<keyword evidence="3" id="KW-1185">Reference proteome</keyword>
<evidence type="ECO:0008006" key="4">
    <source>
        <dbReference type="Google" id="ProtNLM"/>
    </source>
</evidence>
<proteinExistence type="predicted"/>
<name>A0ABR4JSV1_9EURO</name>
<dbReference type="Proteomes" id="UP001610446">
    <property type="component" value="Unassembled WGS sequence"/>
</dbReference>
<evidence type="ECO:0000256" key="1">
    <source>
        <dbReference type="SAM" id="SignalP"/>
    </source>
</evidence>